<dbReference type="OrthoDB" id="9758822at2"/>
<protein>
    <submittedName>
        <fullName evidence="1">Uncharacterized protein</fullName>
    </submittedName>
</protein>
<dbReference type="Proteomes" id="UP000315471">
    <property type="component" value="Unassembled WGS sequence"/>
</dbReference>
<organism evidence="1 2">
    <name type="scientific">Novipirellula aureliae</name>
    <dbReference type="NCBI Taxonomy" id="2527966"/>
    <lineage>
        <taxon>Bacteria</taxon>
        <taxon>Pseudomonadati</taxon>
        <taxon>Planctomycetota</taxon>
        <taxon>Planctomycetia</taxon>
        <taxon>Pirellulales</taxon>
        <taxon>Pirellulaceae</taxon>
        <taxon>Novipirellula</taxon>
    </lineage>
</organism>
<sequence>MRASCGNRGDGARNVPAEGILVFDRETKSVVDLGKGFSSEVPNFDAKLFFLYPKTKGWAVIGRSDKYLPAAAVKVTSVSDREITFTLKESGPLMVWSETGAPQMEGATFESLGKGLYLATIPVAKGRREISLKR</sequence>
<dbReference type="EMBL" id="SJPY01000006">
    <property type="protein sequence ID" value="TWU38820.1"/>
    <property type="molecule type" value="Genomic_DNA"/>
</dbReference>
<comment type="caution">
    <text evidence="1">The sequence shown here is derived from an EMBL/GenBank/DDBJ whole genome shotgun (WGS) entry which is preliminary data.</text>
</comment>
<accession>A0A5C6DPR8</accession>
<dbReference type="RefSeq" id="WP_146601137.1">
    <property type="nucleotide sequence ID" value="NZ_SJPY01000006.1"/>
</dbReference>
<dbReference type="AlphaFoldDB" id="A0A5C6DPR8"/>
<proteinExistence type="predicted"/>
<reference evidence="1 2" key="1">
    <citation type="submission" date="2019-02" db="EMBL/GenBank/DDBJ databases">
        <title>Deep-cultivation of Planctomycetes and their phenomic and genomic characterization uncovers novel biology.</title>
        <authorList>
            <person name="Wiegand S."/>
            <person name="Jogler M."/>
            <person name="Boedeker C."/>
            <person name="Pinto D."/>
            <person name="Vollmers J."/>
            <person name="Rivas-Marin E."/>
            <person name="Kohn T."/>
            <person name="Peeters S.H."/>
            <person name="Heuer A."/>
            <person name="Rast P."/>
            <person name="Oberbeckmann S."/>
            <person name="Bunk B."/>
            <person name="Jeske O."/>
            <person name="Meyerdierks A."/>
            <person name="Storesund J.E."/>
            <person name="Kallscheuer N."/>
            <person name="Luecker S."/>
            <person name="Lage O.M."/>
            <person name="Pohl T."/>
            <person name="Merkel B.J."/>
            <person name="Hornburger P."/>
            <person name="Mueller R.-W."/>
            <person name="Bruemmer F."/>
            <person name="Labrenz M."/>
            <person name="Spormann A.M."/>
            <person name="Op Den Camp H."/>
            <person name="Overmann J."/>
            <person name="Amann R."/>
            <person name="Jetten M.S.M."/>
            <person name="Mascher T."/>
            <person name="Medema M.H."/>
            <person name="Devos D.P."/>
            <person name="Kaster A.-K."/>
            <person name="Ovreas L."/>
            <person name="Rohde M."/>
            <person name="Galperin M.Y."/>
            <person name="Jogler C."/>
        </authorList>
    </citation>
    <scope>NUCLEOTIDE SEQUENCE [LARGE SCALE GENOMIC DNA]</scope>
    <source>
        <strain evidence="1 2">Q31b</strain>
    </source>
</reference>
<gene>
    <name evidence="1" type="ORF">Q31b_38980</name>
</gene>
<keyword evidence="2" id="KW-1185">Reference proteome</keyword>
<evidence type="ECO:0000313" key="1">
    <source>
        <dbReference type="EMBL" id="TWU38820.1"/>
    </source>
</evidence>
<evidence type="ECO:0000313" key="2">
    <source>
        <dbReference type="Proteomes" id="UP000315471"/>
    </source>
</evidence>
<name>A0A5C6DPR8_9BACT</name>